<evidence type="ECO:0000256" key="1">
    <source>
        <dbReference type="SAM" id="Phobius"/>
    </source>
</evidence>
<feature type="transmembrane region" description="Helical" evidence="1">
    <location>
        <begin position="321"/>
        <end position="341"/>
    </location>
</feature>
<keyword evidence="1" id="KW-0812">Transmembrane</keyword>
<comment type="caution">
    <text evidence="2">The sequence shown here is derived from an EMBL/GenBank/DDBJ whole genome shotgun (WGS) entry which is preliminary data.</text>
</comment>
<dbReference type="RefSeq" id="WP_203672155.1">
    <property type="nucleotide sequence ID" value="NZ_BONP01000005.1"/>
</dbReference>
<reference evidence="2 3" key="1">
    <citation type="submission" date="2021-01" db="EMBL/GenBank/DDBJ databases">
        <title>Whole genome shotgun sequence of Cellulomonas phragmiteti NBRC 110785.</title>
        <authorList>
            <person name="Komaki H."/>
            <person name="Tamura T."/>
        </authorList>
    </citation>
    <scope>NUCLEOTIDE SEQUENCE [LARGE SCALE GENOMIC DNA]</scope>
    <source>
        <strain evidence="2 3">NBRC 110785</strain>
    </source>
</reference>
<evidence type="ECO:0000313" key="3">
    <source>
        <dbReference type="Proteomes" id="UP000614741"/>
    </source>
</evidence>
<gene>
    <name evidence="2" type="ORF">Cph01nite_11630</name>
</gene>
<keyword evidence="1" id="KW-1133">Transmembrane helix</keyword>
<feature type="transmembrane region" description="Helical" evidence="1">
    <location>
        <begin position="64"/>
        <end position="83"/>
    </location>
</feature>
<protein>
    <recommendedName>
        <fullName evidence="4">DUF2157 domain-containing protein</fullName>
    </recommendedName>
</protein>
<feature type="transmembrane region" description="Helical" evidence="1">
    <location>
        <begin position="230"/>
        <end position="256"/>
    </location>
</feature>
<accession>A0ABQ4DJ83</accession>
<feature type="transmembrane region" description="Helical" evidence="1">
    <location>
        <begin position="262"/>
        <end position="284"/>
    </location>
</feature>
<evidence type="ECO:0000313" key="2">
    <source>
        <dbReference type="EMBL" id="GIG39401.1"/>
    </source>
</evidence>
<dbReference type="EMBL" id="BONP01000005">
    <property type="protein sequence ID" value="GIG39401.1"/>
    <property type="molecule type" value="Genomic_DNA"/>
</dbReference>
<sequence>MTARRPERPARATPHVLLRLGLPRDPRGPRHLATFLVATAATVLLTRALLAATGYPQLGGDGLHIAHVLWGGLLMAVAFVLLLSFTGPSLRPLGALVGGVGFGLFVDEVGKFVTSDNDYFYEPTAAIIYATVVALGLVADALHGRRPPDPREALAGAVDEAVAGVVGGFTPAARHRAEAHLADAGDVPGARETRALLRSIEDDQAELPDPVGLVASGVVRVLHTLVRARFVPWLAVAVLVGTSGVTVSGAVARWWGGDRSPGWVVAGALVAGAVSVVLAGVGLARVRHDAVHGYLWFRRAVLVSLLVTQFFLFRLSQWDASWGLLVDLLVLGVVGAELEVLRRRREERAAG</sequence>
<proteinExistence type="predicted"/>
<feature type="transmembrane region" description="Helical" evidence="1">
    <location>
        <begin position="296"/>
        <end position="315"/>
    </location>
</feature>
<dbReference type="Proteomes" id="UP000614741">
    <property type="component" value="Unassembled WGS sequence"/>
</dbReference>
<keyword evidence="1" id="KW-0472">Membrane</keyword>
<feature type="transmembrane region" description="Helical" evidence="1">
    <location>
        <begin position="90"/>
        <end position="106"/>
    </location>
</feature>
<keyword evidence="3" id="KW-1185">Reference proteome</keyword>
<organism evidence="2 3">
    <name type="scientific">Cellulomonas phragmiteti</name>
    <dbReference type="NCBI Taxonomy" id="478780"/>
    <lineage>
        <taxon>Bacteria</taxon>
        <taxon>Bacillati</taxon>
        <taxon>Actinomycetota</taxon>
        <taxon>Actinomycetes</taxon>
        <taxon>Micrococcales</taxon>
        <taxon>Cellulomonadaceae</taxon>
        <taxon>Cellulomonas</taxon>
    </lineage>
</organism>
<feature type="transmembrane region" description="Helical" evidence="1">
    <location>
        <begin position="32"/>
        <end position="52"/>
    </location>
</feature>
<evidence type="ECO:0008006" key="4">
    <source>
        <dbReference type="Google" id="ProtNLM"/>
    </source>
</evidence>
<name>A0ABQ4DJ83_9CELL</name>
<feature type="transmembrane region" description="Helical" evidence="1">
    <location>
        <begin position="126"/>
        <end position="142"/>
    </location>
</feature>